<accession>A0A833E409</accession>
<dbReference type="NCBIfam" id="TIGR04288">
    <property type="entry name" value="CGP_CTERM"/>
    <property type="match status" value="1"/>
</dbReference>
<dbReference type="EMBL" id="DQUR01000122">
    <property type="protein sequence ID" value="HIP89035.1"/>
    <property type="molecule type" value="Genomic_DNA"/>
</dbReference>
<organism evidence="1 2">
    <name type="scientific">Thermococcus paralvinellae</name>
    <dbReference type="NCBI Taxonomy" id="582419"/>
    <lineage>
        <taxon>Archaea</taxon>
        <taxon>Methanobacteriati</taxon>
        <taxon>Methanobacteriota</taxon>
        <taxon>Thermococci</taxon>
        <taxon>Thermococcales</taxon>
        <taxon>Thermococcaceae</taxon>
        <taxon>Thermococcus</taxon>
    </lineage>
</organism>
<protein>
    <submittedName>
        <fullName evidence="1">CGP-CTERM sorting domain-containing protein</fullName>
    </submittedName>
</protein>
<reference evidence="1" key="1">
    <citation type="journal article" date="2020" name="ISME J.">
        <title>Gammaproteobacteria mediating utilization of methyl-, sulfur- and petroleum organic compounds in deep ocean hydrothermal plumes.</title>
        <authorList>
            <person name="Zhou Z."/>
            <person name="Liu Y."/>
            <person name="Pan J."/>
            <person name="Cron B.R."/>
            <person name="Toner B.M."/>
            <person name="Anantharaman K."/>
            <person name="Breier J.A."/>
            <person name="Dick G.J."/>
            <person name="Li M."/>
        </authorList>
    </citation>
    <scope>NUCLEOTIDE SEQUENCE</scope>
    <source>
        <strain evidence="1">SZUA-1476</strain>
    </source>
</reference>
<dbReference type="Proteomes" id="UP000653692">
    <property type="component" value="Unassembled WGS sequence"/>
</dbReference>
<dbReference type="AlphaFoldDB" id="A0A833E409"/>
<dbReference type="InterPro" id="IPR027552">
    <property type="entry name" value="CGP_CTERM"/>
</dbReference>
<evidence type="ECO:0000313" key="1">
    <source>
        <dbReference type="EMBL" id="HIP89035.1"/>
    </source>
</evidence>
<evidence type="ECO:0000313" key="2">
    <source>
        <dbReference type="Proteomes" id="UP000653692"/>
    </source>
</evidence>
<proteinExistence type="predicted"/>
<sequence length="406" mass="46872">MPQMESIESPANHDLFVSHAYPFNVCTNKFLYNLTKFRAVRKMSGRIKKGALFLMFLFLLSQTSAYPPQRVFDVQIFMVVSESGTASVKMTARLIDPYLLGHLNDLQKDNPQKAQKEFHDMVFSLIFLNFQEFVQSQTNKTLIVTPYANFIELRPNWTATINFKMYNYLIPENGTLKSTVYGPMRFIFKNKVLSYYWRRLTIIFPKNAYIVNLAPAPKELADNVAIWENGYYLPIISITFNETVFKEKRANTTTIIPFEEFLNRTTKVITIKYDTFAGIVYFNGSVTGMKPQQYHVAKLVDEFNRTMSPIKFDIKSTENGVVFSGEAKPMLQYKETLTKKTWNVTIRLPFEFDKVNIESPGEDVELIHSKINGTVVNMIFEEKKICGPGVIVGLTPLPLLLKKRRR</sequence>
<name>A0A833E409_9EURY</name>
<comment type="caution">
    <text evidence="1">The sequence shown here is derived from an EMBL/GenBank/DDBJ whole genome shotgun (WGS) entry which is preliminary data.</text>
</comment>
<gene>
    <name evidence="1" type="ORF">EYH24_03590</name>
</gene>